<dbReference type="RefSeq" id="WP_196088794.1">
    <property type="nucleotide sequence ID" value="NZ_CP049232.1"/>
</dbReference>
<keyword evidence="1" id="KW-0808">Transferase</keyword>
<name>A0A7S9X601_9BACT</name>
<dbReference type="NCBIfam" id="TIGR04325">
    <property type="entry name" value="MTase_LIC12133"/>
    <property type="match status" value="1"/>
</dbReference>
<dbReference type="GO" id="GO:0008168">
    <property type="term" value="F:methyltransferase activity"/>
    <property type="evidence" value="ECO:0007669"/>
    <property type="project" value="UniProtKB-KW"/>
</dbReference>
<dbReference type="GO" id="GO:0032259">
    <property type="term" value="P:methylation"/>
    <property type="evidence" value="ECO:0007669"/>
    <property type="project" value="UniProtKB-KW"/>
</dbReference>
<accession>A0A7S9X601</accession>
<dbReference type="InterPro" id="IPR027612">
    <property type="entry name" value="Put_MTase_LIC12133"/>
</dbReference>
<dbReference type="AlphaFoldDB" id="A0A7S9X601"/>
<gene>
    <name evidence="1" type="ORF">G5B96_00170</name>
</gene>
<proteinExistence type="predicted"/>
<organism evidence="1 2">
    <name type="scientific">Campylobacter concisus</name>
    <dbReference type="NCBI Taxonomy" id="199"/>
    <lineage>
        <taxon>Bacteria</taxon>
        <taxon>Pseudomonadati</taxon>
        <taxon>Campylobacterota</taxon>
        <taxon>Epsilonproteobacteria</taxon>
        <taxon>Campylobacterales</taxon>
        <taxon>Campylobacteraceae</taxon>
        <taxon>Campylobacter</taxon>
    </lineage>
</organism>
<protein>
    <submittedName>
        <fullName evidence="1">Methyltransferase, TIGR04325 family</fullName>
        <ecNumber evidence="1">2.1.1.-</ecNumber>
    </submittedName>
</protein>
<dbReference type="Proteomes" id="UP000594535">
    <property type="component" value="Chromosome"/>
</dbReference>
<dbReference type="EC" id="2.1.1.-" evidence="1"/>
<evidence type="ECO:0000313" key="1">
    <source>
        <dbReference type="EMBL" id="QPI05830.1"/>
    </source>
</evidence>
<sequence>MKKFIKSLIPPILFNLLKRMKPNKHGWKGSYNTWEEAKKVSIGYDSKEILQKVRVSLLKVKNKEAIFERDSVIFDKIQYSWPLLAGLMYACAKSKGKLRVLDFGGSLGSTYFQNKKFLDCFEEVSWSIVEQKHFVDVGKNDFQDNRLKFYYDIETCKKEQNPNILVLSSVLQYIEKPYELMESILKNNFDFILIDRTPFAKKKQIKLQIVPPQIYDASYPCWFFEENEFLYFFKKNGYQILYGFDANDGTNKECYFKRYILENFL</sequence>
<keyword evidence="1" id="KW-0489">Methyltransferase</keyword>
<dbReference type="EMBL" id="CP049232">
    <property type="protein sequence ID" value="QPI05830.1"/>
    <property type="molecule type" value="Genomic_DNA"/>
</dbReference>
<reference evidence="1 2" key="1">
    <citation type="journal article" date="2020" name="Microb. Genom.">
        <title>Analysis of complete Campylobacter concisus genomes identifies genomospecies features, secretion systems and novel plasmids and their association with severe ulcerative colitis.</title>
        <authorList>
            <person name="Liu F."/>
            <person name="Chen S."/>
            <person name="Luu L.D.W."/>
            <person name="Lee S.A."/>
            <person name="Tay A.C.Y."/>
            <person name="Wu R."/>
            <person name="Riordan S.M."/>
            <person name="Lan R."/>
            <person name="Liu L."/>
            <person name="Zhang L."/>
        </authorList>
    </citation>
    <scope>NUCLEOTIDE SEQUENCE [LARGE SCALE GENOMIC DNA]</scope>
    <source>
        <strain evidence="1 2">H9O-S2</strain>
    </source>
</reference>
<evidence type="ECO:0000313" key="2">
    <source>
        <dbReference type="Proteomes" id="UP000594535"/>
    </source>
</evidence>